<keyword evidence="10 12" id="KW-0238">DNA-binding</keyword>
<evidence type="ECO:0000313" key="17">
    <source>
        <dbReference type="EMBL" id="OGM88512.1"/>
    </source>
</evidence>
<dbReference type="PIRSF" id="PIRSF002811">
    <property type="entry name" value="DnaG"/>
    <property type="match status" value="1"/>
</dbReference>
<evidence type="ECO:0000313" key="18">
    <source>
        <dbReference type="Proteomes" id="UP000177596"/>
    </source>
</evidence>
<evidence type="ECO:0000256" key="14">
    <source>
        <dbReference type="PIRSR" id="PIRSR002811-1"/>
    </source>
</evidence>
<keyword evidence="4 12" id="KW-0548">Nucleotidyltransferase</keyword>
<evidence type="ECO:0000256" key="7">
    <source>
        <dbReference type="ARBA" id="ARBA00022771"/>
    </source>
</evidence>
<comment type="subunit">
    <text evidence="12">Monomer. Interacts with DnaB.</text>
</comment>
<dbReference type="InterPro" id="IPR030846">
    <property type="entry name" value="DnaG_bac"/>
</dbReference>
<keyword evidence="2 12" id="KW-0639">Primosome</keyword>
<name>A0A1F8DJA8_9BACT</name>
<sequence>MPENQIDEIKARTDIVAIIGERIQLKKAGRNFKAICPFHGEKTPSFMVSPELQIFKCFGCDAKGDVFSFLEQYDGMEFPEALKYLADKAGIKLERTNFGQSSEKEKLIEINSQVVRFYNYLLLEHPVGAKALKYLKEERGLKKETIEEFKLGFSPESSYALKKFLVDKKKFLPVDIEKVGVGIARGRDLYDRFNGRVIFPLFDHRGNPIGFAGRVLPWDKRETGKYINSPETPLYHKSSVLYGLNLTRGQIKKKKVAIVVEGELDLISSWQAGIKNVVAIKGSALTEEQVKLLSRFAQKFILALDSDVAGDAAARRGIKVAGDTGVEVKIAGITGFKDPDEAARGNIESYKKDLISAVGVYDYFIDSVFARINPESGSGKSKISKEIIPILGEIGDKIVQSHYANVVARKLGVPLEAVLEELAKISDKNPVSPQPPPSFKMTEGSVRRELLEERFLTMAFQSDPKILLSQKTAGLITLPLNKRLVEEYAKFDSGKDFDVTKFGESLPAELFDGFAKMVLSDNQNLLDNPDELRRELDLVEKELKIHTVKEKLKLLASQMRETEEKGEADKLLKAQNEFNKLAKSLSGYEEERGGGLILNEDDR</sequence>
<dbReference type="GO" id="GO:0003899">
    <property type="term" value="F:DNA-directed RNA polymerase activity"/>
    <property type="evidence" value="ECO:0007669"/>
    <property type="project" value="UniProtKB-UniRule"/>
</dbReference>
<evidence type="ECO:0000256" key="4">
    <source>
        <dbReference type="ARBA" id="ARBA00022695"/>
    </source>
</evidence>
<dbReference type="InterPro" id="IPR019475">
    <property type="entry name" value="DNA_primase_DnaB-bd"/>
</dbReference>
<dbReference type="GO" id="GO:1990077">
    <property type="term" value="C:primosome complex"/>
    <property type="evidence" value="ECO:0007669"/>
    <property type="project" value="UniProtKB-KW"/>
</dbReference>
<comment type="similarity">
    <text evidence="12 13">Belongs to the DnaG primase family.</text>
</comment>
<dbReference type="InterPro" id="IPR006171">
    <property type="entry name" value="TOPRIM_dom"/>
</dbReference>
<gene>
    <name evidence="12" type="primary">dnaG</name>
    <name evidence="17" type="ORF">A2573_02880</name>
</gene>
<evidence type="ECO:0000256" key="6">
    <source>
        <dbReference type="ARBA" id="ARBA00022723"/>
    </source>
</evidence>
<evidence type="ECO:0000256" key="1">
    <source>
        <dbReference type="ARBA" id="ARBA00022478"/>
    </source>
</evidence>
<organism evidence="17 18">
    <name type="scientific">Candidatus Woesebacteria bacterium RIFOXYD1_FULL_43_18</name>
    <dbReference type="NCBI Taxonomy" id="1802551"/>
    <lineage>
        <taxon>Bacteria</taxon>
        <taxon>Candidatus Woeseibacteriota</taxon>
    </lineage>
</organism>
<reference evidence="17 18" key="1">
    <citation type="journal article" date="2016" name="Nat. Commun.">
        <title>Thousands of microbial genomes shed light on interconnected biogeochemical processes in an aquifer system.</title>
        <authorList>
            <person name="Anantharaman K."/>
            <person name="Brown C.T."/>
            <person name="Hug L.A."/>
            <person name="Sharon I."/>
            <person name="Castelle C.J."/>
            <person name="Probst A.J."/>
            <person name="Thomas B.C."/>
            <person name="Singh A."/>
            <person name="Wilkins M.J."/>
            <person name="Karaoz U."/>
            <person name="Brodie E.L."/>
            <person name="Williams K.H."/>
            <person name="Hubbard S.S."/>
            <person name="Banfield J.F."/>
        </authorList>
    </citation>
    <scope>NUCLEOTIDE SEQUENCE [LARGE SCALE GENOMIC DNA]</scope>
</reference>
<evidence type="ECO:0000256" key="8">
    <source>
        <dbReference type="ARBA" id="ARBA00022833"/>
    </source>
</evidence>
<dbReference type="SMART" id="SM00400">
    <property type="entry name" value="ZnF_CHCC"/>
    <property type="match status" value="1"/>
</dbReference>
<dbReference type="Pfam" id="PF10410">
    <property type="entry name" value="DnaB_bind"/>
    <property type="match status" value="1"/>
</dbReference>
<accession>A0A1F8DJA8</accession>
<evidence type="ECO:0000256" key="9">
    <source>
        <dbReference type="ARBA" id="ARBA00022842"/>
    </source>
</evidence>
<dbReference type="PANTHER" id="PTHR30313">
    <property type="entry name" value="DNA PRIMASE"/>
    <property type="match status" value="1"/>
</dbReference>
<evidence type="ECO:0000256" key="2">
    <source>
        <dbReference type="ARBA" id="ARBA00022515"/>
    </source>
</evidence>
<dbReference type="InterPro" id="IPR034151">
    <property type="entry name" value="TOPRIM_DnaG_bac"/>
</dbReference>
<dbReference type="Gene3D" id="3.90.980.10">
    <property type="entry name" value="DNA primase, catalytic core, N-terminal domain"/>
    <property type="match status" value="1"/>
</dbReference>
<proteinExistence type="inferred from homology"/>
<dbReference type="GO" id="GO:0003677">
    <property type="term" value="F:DNA binding"/>
    <property type="evidence" value="ECO:0007669"/>
    <property type="project" value="UniProtKB-KW"/>
</dbReference>
<keyword evidence="3 12" id="KW-0808">Transferase</keyword>
<dbReference type="InterPro" id="IPR006295">
    <property type="entry name" value="DNA_primase_DnaG"/>
</dbReference>
<keyword evidence="5 12" id="KW-0235">DNA replication</keyword>
<feature type="coiled-coil region" evidence="15">
    <location>
        <begin position="522"/>
        <end position="591"/>
    </location>
</feature>
<evidence type="ECO:0000256" key="5">
    <source>
        <dbReference type="ARBA" id="ARBA00022705"/>
    </source>
</evidence>
<evidence type="ECO:0000256" key="13">
    <source>
        <dbReference type="PIRNR" id="PIRNR002811"/>
    </source>
</evidence>
<comment type="function">
    <text evidence="12 13">RNA polymerase that catalyzes the synthesis of short RNA molecules used as primers for DNA polymerase during DNA replication.</text>
</comment>
<dbReference type="Pfam" id="PF13155">
    <property type="entry name" value="Toprim_2"/>
    <property type="match status" value="1"/>
</dbReference>
<comment type="cofactor">
    <cofactor evidence="12 13 14">
        <name>Zn(2+)</name>
        <dbReference type="ChEBI" id="CHEBI:29105"/>
    </cofactor>
    <text evidence="12 13 14">Binds 1 zinc ion per monomer.</text>
</comment>
<dbReference type="InterPro" id="IPR013264">
    <property type="entry name" value="DNAG_N"/>
</dbReference>
<dbReference type="PANTHER" id="PTHR30313:SF2">
    <property type="entry name" value="DNA PRIMASE"/>
    <property type="match status" value="1"/>
</dbReference>
<dbReference type="Pfam" id="PF08275">
    <property type="entry name" value="DNAG_N"/>
    <property type="match status" value="1"/>
</dbReference>
<keyword evidence="8 12" id="KW-0862">Zinc</keyword>
<comment type="catalytic activity">
    <reaction evidence="12">
        <text>ssDNA + n NTP = ssDNA/pppN(pN)n-1 hybrid + (n-1) diphosphate.</text>
        <dbReference type="EC" id="2.7.7.101"/>
    </reaction>
</comment>
<dbReference type="Gene3D" id="3.90.580.10">
    <property type="entry name" value="Zinc finger, CHC2-type domain"/>
    <property type="match status" value="1"/>
</dbReference>
<evidence type="ECO:0000256" key="11">
    <source>
        <dbReference type="ARBA" id="ARBA00023163"/>
    </source>
</evidence>
<comment type="domain">
    <text evidence="12">Contains an N-terminal zinc-binding domain, a central core domain that contains the primase activity, and a C-terminal DnaB-binding domain.</text>
</comment>
<dbReference type="SMART" id="SM00493">
    <property type="entry name" value="TOPRIM"/>
    <property type="match status" value="1"/>
</dbReference>
<evidence type="ECO:0000256" key="3">
    <source>
        <dbReference type="ARBA" id="ARBA00022679"/>
    </source>
</evidence>
<dbReference type="EC" id="2.7.7.101" evidence="12"/>
<dbReference type="Pfam" id="PF01807">
    <property type="entry name" value="Zn_ribbon_DnaG"/>
    <property type="match status" value="1"/>
</dbReference>
<dbReference type="CDD" id="cd03364">
    <property type="entry name" value="TOPRIM_DnaG_primases"/>
    <property type="match status" value="1"/>
</dbReference>
<dbReference type="GO" id="GO:0006269">
    <property type="term" value="P:DNA replication, synthesis of primer"/>
    <property type="evidence" value="ECO:0007669"/>
    <property type="project" value="UniProtKB-UniRule"/>
</dbReference>
<dbReference type="AlphaFoldDB" id="A0A1F8DJA8"/>
<keyword evidence="7 12" id="KW-0863">Zinc-finger</keyword>
<dbReference type="GO" id="GO:0005737">
    <property type="term" value="C:cytoplasm"/>
    <property type="evidence" value="ECO:0007669"/>
    <property type="project" value="TreeGrafter"/>
</dbReference>
<dbReference type="InterPro" id="IPR036977">
    <property type="entry name" value="DNA_primase_Znf_CHC2"/>
</dbReference>
<dbReference type="SUPFAM" id="SSF57783">
    <property type="entry name" value="Zinc beta-ribbon"/>
    <property type="match status" value="1"/>
</dbReference>
<dbReference type="Gene3D" id="3.40.1360.10">
    <property type="match status" value="1"/>
</dbReference>
<dbReference type="GO" id="GO:0000428">
    <property type="term" value="C:DNA-directed RNA polymerase complex"/>
    <property type="evidence" value="ECO:0007669"/>
    <property type="project" value="UniProtKB-KW"/>
</dbReference>
<keyword evidence="11 12" id="KW-0804">Transcription</keyword>
<keyword evidence="15" id="KW-0175">Coiled coil</keyword>
<evidence type="ECO:0000256" key="12">
    <source>
        <dbReference type="HAMAP-Rule" id="MF_00974"/>
    </source>
</evidence>
<keyword evidence="9" id="KW-0460">Magnesium</keyword>
<dbReference type="PROSITE" id="PS50880">
    <property type="entry name" value="TOPRIM"/>
    <property type="match status" value="1"/>
</dbReference>
<dbReference type="Proteomes" id="UP000177596">
    <property type="component" value="Unassembled WGS sequence"/>
</dbReference>
<dbReference type="InterPro" id="IPR037068">
    <property type="entry name" value="DNA_primase_core_N_sf"/>
</dbReference>
<evidence type="ECO:0000256" key="15">
    <source>
        <dbReference type="SAM" id="Coils"/>
    </source>
</evidence>
<keyword evidence="1 12" id="KW-0240">DNA-directed RNA polymerase</keyword>
<feature type="domain" description="Toprim" evidence="16">
    <location>
        <begin position="255"/>
        <end position="336"/>
    </location>
</feature>
<dbReference type="InterPro" id="IPR002694">
    <property type="entry name" value="Znf_CHC2"/>
</dbReference>
<evidence type="ECO:0000259" key="16">
    <source>
        <dbReference type="PROSITE" id="PS50880"/>
    </source>
</evidence>
<keyword evidence="6 12" id="KW-0479">Metal-binding</keyword>
<dbReference type="NCBIfam" id="TIGR01391">
    <property type="entry name" value="dnaG"/>
    <property type="match status" value="1"/>
</dbReference>
<dbReference type="HAMAP" id="MF_00974">
    <property type="entry name" value="DNA_primase_DnaG"/>
    <property type="match status" value="1"/>
</dbReference>
<evidence type="ECO:0000256" key="10">
    <source>
        <dbReference type="ARBA" id="ARBA00023125"/>
    </source>
</evidence>
<dbReference type="SUPFAM" id="SSF56731">
    <property type="entry name" value="DNA primase core"/>
    <property type="match status" value="1"/>
</dbReference>
<feature type="zinc finger region" description="CHC2-type" evidence="12 14">
    <location>
        <begin position="36"/>
        <end position="60"/>
    </location>
</feature>
<dbReference type="FunFam" id="3.90.580.10:FF:000001">
    <property type="entry name" value="DNA primase"/>
    <property type="match status" value="1"/>
</dbReference>
<dbReference type="EMBL" id="MGIL01000008">
    <property type="protein sequence ID" value="OGM88512.1"/>
    <property type="molecule type" value="Genomic_DNA"/>
</dbReference>
<protein>
    <recommendedName>
        <fullName evidence="12 13">DNA primase</fullName>
        <ecNumber evidence="12">2.7.7.101</ecNumber>
    </recommendedName>
</protein>
<dbReference type="InterPro" id="IPR050219">
    <property type="entry name" value="DnaG_primase"/>
</dbReference>
<comment type="caution">
    <text evidence="17">The sequence shown here is derived from an EMBL/GenBank/DDBJ whole genome shotgun (WGS) entry which is preliminary data.</text>
</comment>
<dbReference type="GO" id="GO:0008270">
    <property type="term" value="F:zinc ion binding"/>
    <property type="evidence" value="ECO:0007669"/>
    <property type="project" value="UniProtKB-UniRule"/>
</dbReference>